<reference evidence="3" key="1">
    <citation type="submission" date="2013-10" db="EMBL/GenBank/DDBJ databases">
        <title>Genomic analysis of the causative agents of coccidiosis in chickens.</title>
        <authorList>
            <person name="Reid A.J."/>
            <person name="Blake D."/>
            <person name="Billington K."/>
            <person name="Browne H."/>
            <person name="Dunn M."/>
            <person name="Hung S."/>
            <person name="Kawahara F."/>
            <person name="Miranda-Saavedra D."/>
            <person name="Mourier T."/>
            <person name="Nagra H."/>
            <person name="Otto T.D."/>
            <person name="Rawlings N."/>
            <person name="Sanchez A."/>
            <person name="Sanders M."/>
            <person name="Subramaniam C."/>
            <person name="Tay Y."/>
            <person name="Dear P."/>
            <person name="Doerig C."/>
            <person name="Gruber A."/>
            <person name="Parkinson J."/>
            <person name="Shirley M."/>
            <person name="Wan K.L."/>
            <person name="Berriman M."/>
            <person name="Tomley F."/>
            <person name="Pain A."/>
        </authorList>
    </citation>
    <scope>NUCLEOTIDE SEQUENCE [LARGE SCALE GENOMIC DNA]</scope>
    <source>
        <strain evidence="3">Weybridge</strain>
    </source>
</reference>
<keyword evidence="2" id="KW-0812">Transmembrane</keyword>
<feature type="transmembrane region" description="Helical" evidence="2">
    <location>
        <begin position="289"/>
        <end position="308"/>
    </location>
</feature>
<feature type="region of interest" description="Disordered" evidence="1">
    <location>
        <begin position="1"/>
        <end position="36"/>
    </location>
</feature>
<dbReference type="OMA" id="RICITQA"/>
<feature type="region of interest" description="Disordered" evidence="1">
    <location>
        <begin position="106"/>
        <end position="144"/>
    </location>
</feature>
<feature type="compositionally biased region" description="Basic and acidic residues" evidence="1">
    <location>
        <begin position="135"/>
        <end position="144"/>
    </location>
</feature>
<feature type="compositionally biased region" description="Polar residues" evidence="1">
    <location>
        <begin position="378"/>
        <end position="389"/>
    </location>
</feature>
<dbReference type="GeneID" id="25339544"/>
<protein>
    <recommendedName>
        <fullName evidence="5">Transmembrane protein</fullName>
    </recommendedName>
</protein>
<keyword evidence="4" id="KW-1185">Reference proteome</keyword>
<evidence type="ECO:0008006" key="5">
    <source>
        <dbReference type="Google" id="ProtNLM"/>
    </source>
</evidence>
<evidence type="ECO:0000256" key="2">
    <source>
        <dbReference type="SAM" id="Phobius"/>
    </source>
</evidence>
<keyword evidence="2" id="KW-1133">Transmembrane helix</keyword>
<feature type="transmembrane region" description="Helical" evidence="2">
    <location>
        <begin position="265"/>
        <end position="282"/>
    </location>
</feature>
<feature type="compositionally biased region" description="Basic and acidic residues" evidence="1">
    <location>
        <begin position="390"/>
        <end position="401"/>
    </location>
</feature>
<feature type="transmembrane region" description="Helical" evidence="2">
    <location>
        <begin position="328"/>
        <end position="349"/>
    </location>
</feature>
<reference evidence="3" key="2">
    <citation type="submission" date="2013-10" db="EMBL/GenBank/DDBJ databases">
        <authorList>
            <person name="Aslett M."/>
        </authorList>
    </citation>
    <scope>NUCLEOTIDE SEQUENCE [LARGE SCALE GENOMIC DNA]</scope>
    <source>
        <strain evidence="3">Weybridge</strain>
    </source>
</reference>
<dbReference type="RefSeq" id="XP_013335736.1">
    <property type="nucleotide sequence ID" value="XM_013480282.1"/>
</dbReference>
<organism evidence="3 4">
    <name type="scientific">Eimeria maxima</name>
    <name type="common">Coccidian parasite</name>
    <dbReference type="NCBI Taxonomy" id="5804"/>
    <lineage>
        <taxon>Eukaryota</taxon>
        <taxon>Sar</taxon>
        <taxon>Alveolata</taxon>
        <taxon>Apicomplexa</taxon>
        <taxon>Conoidasida</taxon>
        <taxon>Coccidia</taxon>
        <taxon>Eucoccidiorida</taxon>
        <taxon>Eimeriorina</taxon>
        <taxon>Eimeriidae</taxon>
        <taxon>Eimeria</taxon>
    </lineage>
</organism>
<dbReference type="AlphaFoldDB" id="U6M7Q8"/>
<feature type="region of interest" description="Disordered" evidence="1">
    <location>
        <begin position="377"/>
        <end position="420"/>
    </location>
</feature>
<dbReference type="EMBL" id="HG720094">
    <property type="protein sequence ID" value="CDJ59088.1"/>
    <property type="molecule type" value="Genomic_DNA"/>
</dbReference>
<dbReference type="OrthoDB" id="330758at2759"/>
<evidence type="ECO:0000313" key="4">
    <source>
        <dbReference type="Proteomes" id="UP000030763"/>
    </source>
</evidence>
<proteinExistence type="predicted"/>
<accession>U6M7Q8</accession>
<gene>
    <name evidence="3" type="ORF">EMWEY_00055580</name>
</gene>
<sequence length="420" mass="46119">MGSRFHPPVTTDHHGSPHAGLMQDIGQPYSSSFDEDTDEEIFDRPMHQYDAFSGEPPLQVRPAVAAEAGPCRVNYYASPNLGEISTRINYNVASSPSNTAAREVAVPHMTPSSNTPRLAETPARVRGPSSPTFFGERKGENDDHPVKSRLEEVRPNVDVYSSHGRETHDSTGPSFVAVDMGGKKKPRRVEHQIRSSDGAVNAVLGDYIGRNKQNWPKAYGENRPDAKHVAEEAFSKVKFWREVFSGLTGMHGVYVLANFAFDNPAGGICSLFCFLCSAFAQVDRRAPSYFLTALLSFCFGVVVAVSLGTPVRGFEIFSTNLLLRRICITQACLLLLATPVAILVALRIIELHSFLREPGVLVPVDCIEQITEDVPKNAQDSYSNSSEQRTNNDLHTRRDVTECGSQDDENSSYVGNQAAN</sequence>
<name>U6M7Q8_EIMMA</name>
<dbReference type="Proteomes" id="UP000030763">
    <property type="component" value="Unassembled WGS sequence"/>
</dbReference>
<evidence type="ECO:0000313" key="3">
    <source>
        <dbReference type="EMBL" id="CDJ59088.1"/>
    </source>
</evidence>
<feature type="compositionally biased region" description="Polar residues" evidence="1">
    <location>
        <begin position="411"/>
        <end position="420"/>
    </location>
</feature>
<evidence type="ECO:0000256" key="1">
    <source>
        <dbReference type="SAM" id="MobiDB-lite"/>
    </source>
</evidence>
<dbReference type="VEuPathDB" id="ToxoDB:EMWEY_00055580"/>
<keyword evidence="2" id="KW-0472">Membrane</keyword>